<reference evidence="2" key="1">
    <citation type="journal article" date="2023" name="Front. Plant Sci.">
        <title>Chromosomal-level genome assembly of Melastoma candidum provides insights into trichome evolution.</title>
        <authorList>
            <person name="Zhong Y."/>
            <person name="Wu W."/>
            <person name="Sun C."/>
            <person name="Zou P."/>
            <person name="Liu Y."/>
            <person name="Dai S."/>
            <person name="Zhou R."/>
        </authorList>
    </citation>
    <scope>NUCLEOTIDE SEQUENCE [LARGE SCALE GENOMIC DNA]</scope>
</reference>
<evidence type="ECO:0000313" key="2">
    <source>
        <dbReference type="Proteomes" id="UP001057402"/>
    </source>
</evidence>
<protein>
    <submittedName>
        <fullName evidence="1">Uncharacterized protein</fullName>
    </submittedName>
</protein>
<comment type="caution">
    <text evidence="1">The sequence shown here is derived from an EMBL/GenBank/DDBJ whole genome shotgun (WGS) entry which is preliminary data.</text>
</comment>
<dbReference type="EMBL" id="CM042884">
    <property type="protein sequence ID" value="KAI4367993.1"/>
    <property type="molecule type" value="Genomic_DNA"/>
</dbReference>
<accession>A0ACB9QMU5</accession>
<keyword evidence="2" id="KW-1185">Reference proteome</keyword>
<gene>
    <name evidence="1" type="ORF">MLD38_016611</name>
</gene>
<evidence type="ECO:0000313" key="1">
    <source>
        <dbReference type="EMBL" id="KAI4367993.1"/>
    </source>
</evidence>
<dbReference type="Proteomes" id="UP001057402">
    <property type="component" value="Chromosome 5"/>
</dbReference>
<sequence length="201" mass="21582">MRTLLALSISPAEAPPLSSPLPSSAAQGCLSANAITILIILLCALICSLTLHASIRLFLRSSLVSGRLLPPQINVATDQPLSHERRVKPCESELAVYLSGGVLEARAGGAECCAICLVEFEDGEKAHLVLARPNEPNEGEGEDEGFTLRRTYAAARRVAAPVKRLRFEESVEDPAIAVELEDFYVVGGDVAEQQHPEPIEM</sequence>
<proteinExistence type="predicted"/>
<name>A0ACB9QMU5_9MYRT</name>
<organism evidence="1 2">
    <name type="scientific">Melastoma candidum</name>
    <dbReference type="NCBI Taxonomy" id="119954"/>
    <lineage>
        <taxon>Eukaryota</taxon>
        <taxon>Viridiplantae</taxon>
        <taxon>Streptophyta</taxon>
        <taxon>Embryophyta</taxon>
        <taxon>Tracheophyta</taxon>
        <taxon>Spermatophyta</taxon>
        <taxon>Magnoliopsida</taxon>
        <taxon>eudicotyledons</taxon>
        <taxon>Gunneridae</taxon>
        <taxon>Pentapetalae</taxon>
        <taxon>rosids</taxon>
        <taxon>malvids</taxon>
        <taxon>Myrtales</taxon>
        <taxon>Melastomataceae</taxon>
        <taxon>Melastomatoideae</taxon>
        <taxon>Melastomateae</taxon>
        <taxon>Melastoma</taxon>
    </lineage>
</organism>